<dbReference type="SUPFAM" id="SSF55486">
    <property type="entry name" value="Metalloproteases ('zincins'), catalytic domain"/>
    <property type="match status" value="1"/>
</dbReference>
<accession>A0A1L5FCE4</accession>
<dbReference type="GO" id="GO:0008237">
    <property type="term" value="F:metallopeptidase activity"/>
    <property type="evidence" value="ECO:0007669"/>
    <property type="project" value="InterPro"/>
</dbReference>
<dbReference type="Proteomes" id="UP000184604">
    <property type="component" value="Chromosome"/>
</dbReference>
<dbReference type="OrthoDB" id="1752197at2"/>
<dbReference type="AlphaFoldDB" id="A0A1L5FCE4"/>
<dbReference type="InterPro" id="IPR024079">
    <property type="entry name" value="MetalloPept_cat_dom_sf"/>
</dbReference>
<keyword evidence="1" id="KW-0269">Exonuclease</keyword>
<evidence type="ECO:0000313" key="1">
    <source>
        <dbReference type="EMBL" id="APM40490.1"/>
    </source>
</evidence>
<sequence>MNEYEKRVLQARKEFIALNFQQEKELFNIYKNAGDKLIDEILSMPDSRTRNHKIEQYKIINEYRAELYYKLSKTIENNIRKSSDIQKGVQLSFVDMISPDEATNKALKRTITKVSSDTVRQLIAGNYYKDGKTLSRRLWNITGDNGSKVDMIIKANIAKGANVKKLAAELEKYVNPKNRITPKTFADGLGGDNISYQARRLARTSITHAQTETLIQNAKKNPFCKGLKWNLSASHSARMHGRMDICDEYNGKVFKPEDLPLQHPNCLCYMTEVIEEFGKCIETMKDWSKNKVNSQIKSNIDEWVKEGDSKTSIKVSVPDEIQTKINYDADNKIVNMDKEQKWSTVKDINTQYKNKKEISDHLKESYDIKFSDSRKYPIDKELLQSSINWLDKFHNYFKGFKEVDPVKLPSIKIKANITPVGYYRYYPEHPEAVELVLNGEYFCDQDYNTQYIKQCIKSKWTIPNAKSYKTFIHEYGHHVADSLKWFENNELDSDNWCKNFINDVLLEYNKKYDNTYSFKDISELVSRYGGTNPAEAFAETFAEYFGGDTPREFAQVFGEIVEQKLKKHINKG</sequence>
<dbReference type="GO" id="GO:0004527">
    <property type="term" value="F:exonuclease activity"/>
    <property type="evidence" value="ECO:0007669"/>
    <property type="project" value="UniProtKB-KW"/>
</dbReference>
<organism evidence="1 2">
    <name type="scientific">Clostridium kluyveri</name>
    <dbReference type="NCBI Taxonomy" id="1534"/>
    <lineage>
        <taxon>Bacteria</taxon>
        <taxon>Bacillati</taxon>
        <taxon>Bacillota</taxon>
        <taxon>Clostridia</taxon>
        <taxon>Eubacteriales</taxon>
        <taxon>Clostridiaceae</taxon>
        <taxon>Clostridium</taxon>
    </lineage>
</organism>
<evidence type="ECO:0000313" key="2">
    <source>
        <dbReference type="Proteomes" id="UP000184604"/>
    </source>
</evidence>
<name>A0A1L5FCE4_CLOKL</name>
<gene>
    <name evidence="1" type="ORF">BS101_18020</name>
</gene>
<reference evidence="1 2" key="1">
    <citation type="submission" date="2016-12" db="EMBL/GenBank/DDBJ databases">
        <title>Complete genome sequence of Clostridium kluyveri JZZ isolated from the pit mud of a Chinese flavor liquor-making factory.</title>
        <authorList>
            <person name="Wang Y."/>
        </authorList>
    </citation>
    <scope>NUCLEOTIDE SEQUENCE [LARGE SCALE GENOMIC DNA]</scope>
    <source>
        <strain evidence="1 2">JZZ</strain>
    </source>
</reference>
<keyword evidence="1" id="KW-0378">Hydrolase</keyword>
<dbReference type="RefSeq" id="WP_073540082.1">
    <property type="nucleotide sequence ID" value="NZ_CP018335.1"/>
</dbReference>
<dbReference type="Gene3D" id="3.40.390.10">
    <property type="entry name" value="Collagenase (Catalytic Domain)"/>
    <property type="match status" value="1"/>
</dbReference>
<dbReference type="EMBL" id="CP018335">
    <property type="protein sequence ID" value="APM40490.1"/>
    <property type="molecule type" value="Genomic_DNA"/>
</dbReference>
<keyword evidence="1" id="KW-0540">Nuclease</keyword>
<proteinExistence type="predicted"/>
<protein>
    <submittedName>
        <fullName evidence="1">Exonuclease SbcC</fullName>
    </submittedName>
</protein>